<dbReference type="EC" id="2.7.4.3" evidence="5 7"/>
<keyword evidence="3 5" id="KW-0547">Nucleotide-binding</keyword>
<dbReference type="Gene3D" id="3.40.50.300">
    <property type="entry name" value="P-loop containing nucleotide triphosphate hydrolases"/>
    <property type="match status" value="1"/>
</dbReference>
<dbReference type="AlphaFoldDB" id="A0A4Z0MT25"/>
<keyword evidence="9" id="KW-1185">Reference proteome</keyword>
<comment type="pathway">
    <text evidence="5">Purine metabolism; AMP biosynthesis via salvage pathway; AMP from ADP: step 1/1.</text>
</comment>
<feature type="binding site" evidence="5">
    <location>
        <position position="174"/>
    </location>
    <ligand>
        <name>ATP</name>
        <dbReference type="ChEBI" id="CHEBI:30616"/>
    </ligand>
</feature>
<feature type="region of interest" description="NMP" evidence="5">
    <location>
        <begin position="31"/>
        <end position="60"/>
    </location>
</feature>
<feature type="binding site" evidence="5">
    <location>
        <begin position="86"/>
        <end position="89"/>
    </location>
    <ligand>
        <name>AMP</name>
        <dbReference type="ChEBI" id="CHEBI:456215"/>
    </ligand>
</feature>
<feature type="binding site" evidence="5">
    <location>
        <begin position="58"/>
        <end position="60"/>
    </location>
    <ligand>
        <name>AMP</name>
        <dbReference type="ChEBI" id="CHEBI:456215"/>
    </ligand>
</feature>
<keyword evidence="2 5" id="KW-0545">Nucleotide biosynthesis</keyword>
<evidence type="ECO:0000256" key="2">
    <source>
        <dbReference type="ARBA" id="ARBA00022727"/>
    </source>
</evidence>
<feature type="binding site" evidence="5">
    <location>
        <position position="128"/>
    </location>
    <ligand>
        <name>ATP</name>
        <dbReference type="ChEBI" id="CHEBI:30616"/>
    </ligand>
</feature>
<feature type="binding site" evidence="5">
    <location>
        <position position="32"/>
    </location>
    <ligand>
        <name>AMP</name>
        <dbReference type="ChEBI" id="CHEBI:456215"/>
    </ligand>
</feature>
<comment type="domain">
    <text evidence="5">Consists of three domains, a large central CORE domain and two small peripheral domains, NMPbind and LID, which undergo movements during catalysis. The LID domain closes over the site of phosphoryl transfer upon ATP binding. Assembling and dissambling the active center during each catalytic cycle provides an effective means to prevent ATP hydrolysis.</text>
</comment>
<dbReference type="PANTHER" id="PTHR23359">
    <property type="entry name" value="NUCLEOTIDE KINASE"/>
    <property type="match status" value="1"/>
</dbReference>
<dbReference type="SUPFAM" id="SSF52540">
    <property type="entry name" value="P-loop containing nucleoside triphosphate hydrolases"/>
    <property type="match status" value="1"/>
</dbReference>
<evidence type="ECO:0000256" key="4">
    <source>
        <dbReference type="ARBA" id="ARBA00022777"/>
    </source>
</evidence>
<dbReference type="UniPathway" id="UPA00588">
    <property type="reaction ID" value="UER00649"/>
</dbReference>
<dbReference type="GO" id="GO:0005524">
    <property type="term" value="F:ATP binding"/>
    <property type="evidence" value="ECO:0007669"/>
    <property type="project" value="UniProtKB-UniRule"/>
</dbReference>
<name>A0A4Z0MT25_9BACT</name>
<dbReference type="InterPro" id="IPR027417">
    <property type="entry name" value="P-loop_NTPase"/>
</dbReference>
<keyword evidence="1 5" id="KW-0808">Transferase</keyword>
<evidence type="ECO:0000256" key="3">
    <source>
        <dbReference type="ARBA" id="ARBA00022741"/>
    </source>
</evidence>
<feature type="binding site" evidence="5">
    <location>
        <position position="93"/>
    </location>
    <ligand>
        <name>AMP</name>
        <dbReference type="ChEBI" id="CHEBI:456215"/>
    </ligand>
</feature>
<dbReference type="InterPro" id="IPR000850">
    <property type="entry name" value="Adenylat/UMP-CMP_kin"/>
</dbReference>
<dbReference type="PROSITE" id="PS00113">
    <property type="entry name" value="ADENYLATE_KINASE"/>
    <property type="match status" value="1"/>
</dbReference>
<comment type="caution">
    <text evidence="8">The sequence shown here is derived from an EMBL/GenBank/DDBJ whole genome shotgun (WGS) entry which is preliminary data.</text>
</comment>
<feature type="binding site" evidence="5">
    <location>
        <begin position="11"/>
        <end position="16"/>
    </location>
    <ligand>
        <name>ATP</name>
        <dbReference type="ChEBI" id="CHEBI:30616"/>
    </ligand>
</feature>
<comment type="similarity">
    <text evidence="5 6">Belongs to the adenylate kinase family.</text>
</comment>
<dbReference type="CDD" id="cd01428">
    <property type="entry name" value="ADK"/>
    <property type="match status" value="1"/>
</dbReference>
<comment type="catalytic activity">
    <reaction evidence="5 7">
        <text>AMP + ATP = 2 ADP</text>
        <dbReference type="Rhea" id="RHEA:12973"/>
        <dbReference type="ChEBI" id="CHEBI:30616"/>
        <dbReference type="ChEBI" id="CHEBI:456215"/>
        <dbReference type="ChEBI" id="CHEBI:456216"/>
        <dbReference type="EC" id="2.7.4.3"/>
    </reaction>
</comment>
<dbReference type="HAMAP" id="MF_00235">
    <property type="entry name" value="Adenylate_kinase_Adk"/>
    <property type="match status" value="1"/>
</dbReference>
<comment type="subunit">
    <text evidence="5 7">Monomer.</text>
</comment>
<dbReference type="GO" id="GO:0004017">
    <property type="term" value="F:AMP kinase activity"/>
    <property type="evidence" value="ECO:0007669"/>
    <property type="project" value="UniProtKB-UniRule"/>
</dbReference>
<keyword evidence="5 7" id="KW-0067">ATP-binding</keyword>
<keyword evidence="5" id="KW-0963">Cytoplasm</keyword>
<dbReference type="OrthoDB" id="9805030at2"/>
<gene>
    <name evidence="5" type="primary">adk</name>
    <name evidence="8" type="ORF">EU557_04125</name>
</gene>
<reference evidence="8 9" key="1">
    <citation type="submission" date="2019-04" db="EMBL/GenBank/DDBJ databases">
        <authorList>
            <person name="Feng G."/>
            <person name="Zhang J."/>
            <person name="Zhu H."/>
        </authorList>
    </citation>
    <scope>NUCLEOTIDE SEQUENCE [LARGE SCALE GENOMIC DNA]</scope>
    <source>
        <strain evidence="8 9">JCM 19491</strain>
    </source>
</reference>
<evidence type="ECO:0000313" key="9">
    <source>
        <dbReference type="Proteomes" id="UP000298284"/>
    </source>
</evidence>
<sequence>MLNLVLFGPPGAGKGTQSQKLIAQYNLVHLSTGDLLRAQIAQGTELGLRAKKLMDEGLLVPDEVVIGMIDHALKNNKQAAGFIFDGFPRTVPQAESLDQLLSIHDTGVSCMVALEVAEEELVKRLLERGKTSGRPDDQDETKIRKRVTVYNTETAQVAGYYAKQGKFHSLNGIGAIEDIYGQICGILDKHQPATAQDSRQATDEVKA</sequence>
<protein>
    <recommendedName>
        <fullName evidence="5 7">Adenylate kinase</fullName>
        <shortName evidence="5">AK</shortName>
        <ecNumber evidence="5 7">2.7.4.3</ecNumber>
    </recommendedName>
    <alternativeName>
        <fullName evidence="5">ATP-AMP transphosphorylase</fullName>
    </alternativeName>
    <alternativeName>
        <fullName evidence="5">ATP:AMP phosphotransferase</fullName>
    </alternativeName>
    <alternativeName>
        <fullName evidence="5">Adenylate monophosphate kinase</fullName>
    </alternativeName>
</protein>
<dbReference type="Pfam" id="PF00406">
    <property type="entry name" value="ADK"/>
    <property type="match status" value="1"/>
</dbReference>
<keyword evidence="4 5" id="KW-0418">Kinase</keyword>
<dbReference type="PRINTS" id="PR00094">
    <property type="entry name" value="ADENYLTKNASE"/>
</dbReference>
<dbReference type="Proteomes" id="UP000298284">
    <property type="component" value="Unassembled WGS sequence"/>
</dbReference>
<dbReference type="RefSeq" id="WP_135529549.1">
    <property type="nucleotide sequence ID" value="NZ_SRKZ01000001.1"/>
</dbReference>
<dbReference type="InterPro" id="IPR033690">
    <property type="entry name" value="Adenylat_kinase_CS"/>
</dbReference>
<comment type="caution">
    <text evidence="5">Lacks conserved residue(s) required for the propagation of feature annotation.</text>
</comment>
<feature type="binding site" evidence="5">
    <location>
        <position position="134"/>
    </location>
    <ligand>
        <name>AMP</name>
        <dbReference type="ChEBI" id="CHEBI:456215"/>
    </ligand>
</feature>
<evidence type="ECO:0000256" key="1">
    <source>
        <dbReference type="ARBA" id="ARBA00022679"/>
    </source>
</evidence>
<evidence type="ECO:0000256" key="7">
    <source>
        <dbReference type="RuleBase" id="RU003331"/>
    </source>
</evidence>
<evidence type="ECO:0000313" key="8">
    <source>
        <dbReference type="EMBL" id="TGD82972.1"/>
    </source>
</evidence>
<comment type="function">
    <text evidence="5">Catalyzes the reversible transfer of the terminal phosphate group between ATP and AMP. Plays an important role in cellular energy homeostasis and in adenine nucleotide metabolism.</text>
</comment>
<dbReference type="GO" id="GO:0044209">
    <property type="term" value="P:AMP salvage"/>
    <property type="evidence" value="ECO:0007669"/>
    <property type="project" value="UniProtKB-UniRule"/>
</dbReference>
<dbReference type="EMBL" id="SRKZ01000001">
    <property type="protein sequence ID" value="TGD82972.1"/>
    <property type="molecule type" value="Genomic_DNA"/>
</dbReference>
<organism evidence="8 9">
    <name type="scientific">Hymenobacter wooponensis</name>
    <dbReference type="NCBI Taxonomy" id="1525360"/>
    <lineage>
        <taxon>Bacteria</taxon>
        <taxon>Pseudomonadati</taxon>
        <taxon>Bacteroidota</taxon>
        <taxon>Cytophagia</taxon>
        <taxon>Cytophagales</taxon>
        <taxon>Hymenobacteraceae</taxon>
        <taxon>Hymenobacter</taxon>
    </lineage>
</organism>
<feature type="binding site" evidence="5">
    <location>
        <position position="37"/>
    </location>
    <ligand>
        <name>AMP</name>
        <dbReference type="ChEBI" id="CHEBI:456215"/>
    </ligand>
</feature>
<accession>A0A4Z0MT25</accession>
<proteinExistence type="inferred from homology"/>
<evidence type="ECO:0000256" key="5">
    <source>
        <dbReference type="HAMAP-Rule" id="MF_00235"/>
    </source>
</evidence>
<evidence type="ECO:0000256" key="6">
    <source>
        <dbReference type="RuleBase" id="RU003330"/>
    </source>
</evidence>
<feature type="binding site" evidence="5">
    <location>
        <position position="146"/>
    </location>
    <ligand>
        <name>AMP</name>
        <dbReference type="ChEBI" id="CHEBI:456215"/>
    </ligand>
</feature>
<dbReference type="GO" id="GO:0005737">
    <property type="term" value="C:cytoplasm"/>
    <property type="evidence" value="ECO:0007669"/>
    <property type="project" value="UniProtKB-SubCell"/>
</dbReference>
<comment type="subcellular location">
    <subcellularLocation>
        <location evidence="5 7">Cytoplasm</location>
    </subcellularLocation>
</comment>